<dbReference type="EMBL" id="JARVKM010000091">
    <property type="protein sequence ID" value="KAK9770544.1"/>
    <property type="molecule type" value="Genomic_DNA"/>
</dbReference>
<dbReference type="InterPro" id="IPR001138">
    <property type="entry name" value="Zn2Cys6_DnaBD"/>
</dbReference>
<dbReference type="SUPFAM" id="SSF57701">
    <property type="entry name" value="Zn2/Cys6 DNA-binding domain"/>
    <property type="match status" value="1"/>
</dbReference>
<organism evidence="6 7">
    <name type="scientific">Seiridium cardinale</name>
    <dbReference type="NCBI Taxonomy" id="138064"/>
    <lineage>
        <taxon>Eukaryota</taxon>
        <taxon>Fungi</taxon>
        <taxon>Dikarya</taxon>
        <taxon>Ascomycota</taxon>
        <taxon>Pezizomycotina</taxon>
        <taxon>Sordariomycetes</taxon>
        <taxon>Xylariomycetidae</taxon>
        <taxon>Amphisphaeriales</taxon>
        <taxon>Sporocadaceae</taxon>
        <taxon>Seiridium</taxon>
    </lineage>
</organism>
<sequence length="789" mass="88334">MAEYAKFSKVSPQWEKFASDYPEVDSISKVGAADRRRILDELVARAPANTVPEDVDINSVTTTTFTVKARDGYDIPVRSYVPQDATSKPHPLLVYIHGGGFMFGDLESGDFNCRVLSARLNLSVLNVDHRLAPKWPFPYGVNDAYDAVEWGQRPHAGHYRRFPLDSRRFVAVGIPPYPTCWKDQLLSIEQNKDAPILTPQGLALIQESYQAPPEDVRLSFLLNDSHAGLPRRAYFQLCGLDPLRDEGFLWEKLLQKHSGARSKVHVYSGLPHGFWRFTQIKASAEWLDDLSEGIHFLLRDEETKEKVPKTEGEEVAFSFHIVLRVLALAGIMSSSEARPSPRQRIPGTSVFNWQSPETPGTRPLIRRPATACEPCRNAKAKCDGNRQCDRCKSRGHRCTYATTRAYKDKAPNDRQLTPSTSSSRPGTSNNDMVPEPTSFDISNNAFASGTLVGNATTWQIASGETEWPEEAFASALEEFDWEFTEDTEVDPVGLFKAPLHERTEVSKSMKQMPTVSFSPLPSDIETPSLASSLTGMLEANSGQSSTAGPSDNCQCRAKLMHQVPNLNSIVQERLKPRLDRMFKVTNDVIMSCHSAANCVNCRIGPVDLVYILTMFQQTAFCFDYIAKSGKDENINIGIGDYQIQMNGDPKLKNALVLNLVGQASDLLNTLDAHKRRLSLADSPLSRKVISRSPACLNQLNLGYAQEVILKFRKLFRLMTIELDQKLLPPLFAYSYEQQRKPRQSYGEDGEEGEKRIPPTESQFVVHWETCQRQKGTRKSSQYAGRGNGT</sequence>
<evidence type="ECO:0000256" key="3">
    <source>
        <dbReference type="ARBA" id="ARBA00023242"/>
    </source>
</evidence>
<keyword evidence="7" id="KW-1185">Reference proteome</keyword>
<feature type="compositionally biased region" description="Polar residues" evidence="4">
    <location>
        <begin position="770"/>
        <end position="782"/>
    </location>
</feature>
<dbReference type="Pfam" id="PF07859">
    <property type="entry name" value="Abhydrolase_3"/>
    <property type="match status" value="2"/>
</dbReference>
<feature type="region of interest" description="Disordered" evidence="4">
    <location>
        <begin position="770"/>
        <end position="789"/>
    </location>
</feature>
<gene>
    <name evidence="6" type="ORF">SCAR479_12815</name>
</gene>
<keyword evidence="2" id="KW-0378">Hydrolase</keyword>
<protein>
    <submittedName>
        <fullName evidence="6">Esterase/lipase/thioesterase</fullName>
    </submittedName>
</protein>
<dbReference type="Pfam" id="PF00172">
    <property type="entry name" value="Zn_clus"/>
    <property type="match status" value="1"/>
</dbReference>
<dbReference type="InterPro" id="IPR050300">
    <property type="entry name" value="GDXG_lipolytic_enzyme"/>
</dbReference>
<proteinExistence type="inferred from homology"/>
<name>A0ABR2X9W0_9PEZI</name>
<dbReference type="InterPro" id="IPR029058">
    <property type="entry name" value="AB_hydrolase_fold"/>
</dbReference>
<keyword evidence="3" id="KW-0539">Nucleus</keyword>
<dbReference type="PANTHER" id="PTHR48081:SF8">
    <property type="entry name" value="ALPHA_BETA HYDROLASE FOLD-3 DOMAIN-CONTAINING PROTEIN-RELATED"/>
    <property type="match status" value="1"/>
</dbReference>
<dbReference type="PROSITE" id="PS50048">
    <property type="entry name" value="ZN2_CY6_FUNGAL_2"/>
    <property type="match status" value="1"/>
</dbReference>
<dbReference type="Gene3D" id="3.40.50.1820">
    <property type="entry name" value="alpha/beta hydrolase"/>
    <property type="match status" value="2"/>
</dbReference>
<evidence type="ECO:0000256" key="2">
    <source>
        <dbReference type="ARBA" id="ARBA00022801"/>
    </source>
</evidence>
<feature type="compositionally biased region" description="Low complexity" evidence="4">
    <location>
        <begin position="417"/>
        <end position="428"/>
    </location>
</feature>
<dbReference type="PROSITE" id="PS01173">
    <property type="entry name" value="LIPASE_GDXG_HIS"/>
    <property type="match status" value="1"/>
</dbReference>
<dbReference type="PANTHER" id="PTHR48081">
    <property type="entry name" value="AB HYDROLASE SUPERFAMILY PROTEIN C4A8.06C"/>
    <property type="match status" value="1"/>
</dbReference>
<dbReference type="Proteomes" id="UP001465668">
    <property type="component" value="Unassembled WGS sequence"/>
</dbReference>
<reference evidence="6 7" key="1">
    <citation type="submission" date="2024-02" db="EMBL/GenBank/DDBJ databases">
        <title>First draft genome assembly of two strains of Seiridium cardinale.</title>
        <authorList>
            <person name="Emiliani G."/>
            <person name="Scali E."/>
        </authorList>
    </citation>
    <scope>NUCLEOTIDE SEQUENCE [LARGE SCALE GENOMIC DNA]</scope>
    <source>
        <strain evidence="6 7">BM-138-000479</strain>
    </source>
</reference>
<evidence type="ECO:0000259" key="5">
    <source>
        <dbReference type="PROSITE" id="PS50048"/>
    </source>
</evidence>
<evidence type="ECO:0000313" key="7">
    <source>
        <dbReference type="Proteomes" id="UP001465668"/>
    </source>
</evidence>
<feature type="region of interest" description="Disordered" evidence="4">
    <location>
        <begin position="409"/>
        <end position="438"/>
    </location>
</feature>
<dbReference type="InterPro" id="IPR013094">
    <property type="entry name" value="AB_hydrolase_3"/>
</dbReference>
<comment type="similarity">
    <text evidence="1">Belongs to the 'GDXG' lipolytic enzyme family.</text>
</comment>
<dbReference type="Gene3D" id="4.10.240.10">
    <property type="entry name" value="Zn(2)-C6 fungal-type DNA-binding domain"/>
    <property type="match status" value="1"/>
</dbReference>
<feature type="domain" description="Zn(2)-C6 fungal-type" evidence="5">
    <location>
        <begin position="371"/>
        <end position="400"/>
    </location>
</feature>
<feature type="compositionally biased region" description="Polar residues" evidence="4">
    <location>
        <begin position="349"/>
        <end position="358"/>
    </location>
</feature>
<feature type="region of interest" description="Disordered" evidence="4">
    <location>
        <begin position="335"/>
        <end position="365"/>
    </location>
</feature>
<dbReference type="PROSITE" id="PS00463">
    <property type="entry name" value="ZN2_CY6_FUNGAL_1"/>
    <property type="match status" value="1"/>
</dbReference>
<dbReference type="SMART" id="SM00066">
    <property type="entry name" value="GAL4"/>
    <property type="match status" value="1"/>
</dbReference>
<accession>A0ABR2X9W0</accession>
<evidence type="ECO:0000256" key="1">
    <source>
        <dbReference type="ARBA" id="ARBA00010515"/>
    </source>
</evidence>
<dbReference type="InterPro" id="IPR002168">
    <property type="entry name" value="Lipase_GDXG_HIS_AS"/>
</dbReference>
<dbReference type="SUPFAM" id="SSF53474">
    <property type="entry name" value="alpha/beta-Hydrolases"/>
    <property type="match status" value="1"/>
</dbReference>
<dbReference type="InterPro" id="IPR036864">
    <property type="entry name" value="Zn2-C6_fun-type_DNA-bd_sf"/>
</dbReference>
<dbReference type="CDD" id="cd00067">
    <property type="entry name" value="GAL4"/>
    <property type="match status" value="1"/>
</dbReference>
<comment type="caution">
    <text evidence="6">The sequence shown here is derived from an EMBL/GenBank/DDBJ whole genome shotgun (WGS) entry which is preliminary data.</text>
</comment>
<evidence type="ECO:0000256" key="4">
    <source>
        <dbReference type="SAM" id="MobiDB-lite"/>
    </source>
</evidence>
<evidence type="ECO:0000313" key="6">
    <source>
        <dbReference type="EMBL" id="KAK9770544.1"/>
    </source>
</evidence>